<organism evidence="7 8">
    <name type="scientific">Candidatus Acidulodesulfobacterium ferriphilum</name>
    <dbReference type="NCBI Taxonomy" id="2597223"/>
    <lineage>
        <taxon>Bacteria</taxon>
        <taxon>Deltaproteobacteria</taxon>
        <taxon>Candidatus Acidulodesulfobacterales</taxon>
        <taxon>Candidatus Acidulodesulfobacterium</taxon>
    </lineage>
</organism>
<comment type="similarity">
    <text evidence="2">Belongs to the acetate uptake transporter (AceTr) (TC 2.A.96) family.</text>
</comment>
<gene>
    <name evidence="7" type="ORF">EVJ47_01725</name>
</gene>
<comment type="caution">
    <text evidence="7">The sequence shown here is derived from an EMBL/GenBank/DDBJ whole genome shotgun (WGS) entry which is preliminary data.</text>
</comment>
<evidence type="ECO:0000256" key="6">
    <source>
        <dbReference type="SAM" id="Phobius"/>
    </source>
</evidence>
<feature type="transmembrane region" description="Helical" evidence="6">
    <location>
        <begin position="117"/>
        <end position="136"/>
    </location>
</feature>
<evidence type="ECO:0000313" key="7">
    <source>
        <dbReference type="EMBL" id="RZD15020.1"/>
    </source>
</evidence>
<evidence type="ECO:0000256" key="5">
    <source>
        <dbReference type="ARBA" id="ARBA00023136"/>
    </source>
</evidence>
<dbReference type="InterPro" id="IPR047623">
    <property type="entry name" value="SatP"/>
</dbReference>
<reference evidence="7 8" key="1">
    <citation type="submission" date="2019-01" db="EMBL/GenBank/DDBJ databases">
        <title>Insights into ecological role of a new deltaproteobacterial order Candidatus Sinidesulfobacterales (Sva0485) by metagenomics and metatranscriptomics.</title>
        <authorList>
            <person name="Tan S."/>
            <person name="Liu J."/>
            <person name="Fang Y."/>
            <person name="Hedlund B.P."/>
            <person name="Lian Z.H."/>
            <person name="Huang L.Y."/>
            <person name="Li J.T."/>
            <person name="Huang L.N."/>
            <person name="Li W.J."/>
            <person name="Jiang H.C."/>
            <person name="Dong H.L."/>
            <person name="Shu W.S."/>
        </authorList>
    </citation>
    <scope>NUCLEOTIDE SEQUENCE [LARGE SCALE GENOMIC DNA]</scope>
    <source>
        <strain evidence="7">AP3</strain>
    </source>
</reference>
<feature type="transmembrane region" description="Helical" evidence="6">
    <location>
        <begin position="55"/>
        <end position="74"/>
    </location>
</feature>
<dbReference type="PANTHER" id="PTHR30178:SF3">
    <property type="entry name" value="SUCCINATE-ACETATE_PROTON SYMPORTER SATP"/>
    <property type="match status" value="1"/>
</dbReference>
<accession>A0A519BCL4</accession>
<dbReference type="InterPro" id="IPR000791">
    <property type="entry name" value="Gpr1/Fun34/SatP-like"/>
</dbReference>
<proteinExistence type="inferred from homology"/>
<feature type="transmembrane region" description="Helical" evidence="6">
    <location>
        <begin position="170"/>
        <end position="195"/>
    </location>
</feature>
<evidence type="ECO:0000256" key="1">
    <source>
        <dbReference type="ARBA" id="ARBA00004141"/>
    </source>
</evidence>
<evidence type="ECO:0000313" key="8">
    <source>
        <dbReference type="Proteomes" id="UP000320813"/>
    </source>
</evidence>
<name>A0A519BCL4_9DELT</name>
<keyword evidence="4 6" id="KW-1133">Transmembrane helix</keyword>
<protein>
    <submittedName>
        <fullName evidence="7">Uncharacterized protein</fullName>
    </submittedName>
</protein>
<dbReference type="PANTHER" id="PTHR30178">
    <property type="entry name" value="INNER MEMBRANE PROTEIN YAAH"/>
    <property type="match status" value="1"/>
</dbReference>
<feature type="transmembrane region" description="Helical" evidence="6">
    <location>
        <begin position="27"/>
        <end position="49"/>
    </location>
</feature>
<dbReference type="GO" id="GO:0071422">
    <property type="term" value="P:succinate transmembrane transport"/>
    <property type="evidence" value="ECO:0007669"/>
    <property type="project" value="TreeGrafter"/>
</dbReference>
<dbReference type="NCBIfam" id="NF038013">
    <property type="entry name" value="AceTr_1"/>
    <property type="match status" value="1"/>
</dbReference>
<dbReference type="EMBL" id="SGBD01000001">
    <property type="protein sequence ID" value="RZD15020.1"/>
    <property type="molecule type" value="Genomic_DNA"/>
</dbReference>
<evidence type="ECO:0000256" key="3">
    <source>
        <dbReference type="ARBA" id="ARBA00022692"/>
    </source>
</evidence>
<evidence type="ECO:0000256" key="2">
    <source>
        <dbReference type="ARBA" id="ARBA00005587"/>
    </source>
</evidence>
<comment type="subcellular location">
    <subcellularLocation>
        <location evidence="1">Membrane</location>
        <topology evidence="1">Multi-pass membrane protein</topology>
    </subcellularLocation>
</comment>
<dbReference type="GO" id="GO:0015360">
    <property type="term" value="F:acetate:proton symporter activity"/>
    <property type="evidence" value="ECO:0007669"/>
    <property type="project" value="TreeGrafter"/>
</dbReference>
<dbReference type="Proteomes" id="UP000320813">
    <property type="component" value="Unassembled WGS sequence"/>
</dbReference>
<sequence>MFSQLKLKHLTKEEIFMSDEKKVGDPTALGLFAYGIALTLLATVIGGFAGPFNGLILGTIIFTGGVGLVLAGIYDFMRGSAFGGAAFTGYGLLFLTVSTFFIATVVTKSAAGPAPMFGGWFHLLWAIFAFATFFGANVLKKWVMLQIALFTTGAFLLIQAIGLFTGSLAGLLPVVGIVGIVSGLCAVYTAIAVLINGAAEKTVLPA</sequence>
<keyword evidence="3 6" id="KW-0812">Transmembrane</keyword>
<keyword evidence="5 6" id="KW-0472">Membrane</keyword>
<feature type="transmembrane region" description="Helical" evidence="6">
    <location>
        <begin position="143"/>
        <end position="164"/>
    </location>
</feature>
<dbReference type="Pfam" id="PF01184">
    <property type="entry name" value="Gpr1_Fun34_YaaH"/>
    <property type="match status" value="1"/>
</dbReference>
<feature type="transmembrane region" description="Helical" evidence="6">
    <location>
        <begin position="81"/>
        <end position="105"/>
    </location>
</feature>
<dbReference type="AlphaFoldDB" id="A0A519BCL4"/>
<evidence type="ECO:0000256" key="4">
    <source>
        <dbReference type="ARBA" id="ARBA00022989"/>
    </source>
</evidence>
<dbReference type="GO" id="GO:0005886">
    <property type="term" value="C:plasma membrane"/>
    <property type="evidence" value="ECO:0007669"/>
    <property type="project" value="TreeGrafter"/>
</dbReference>